<dbReference type="AlphaFoldDB" id="A0A4S8LLN3"/>
<gene>
    <name evidence="1" type="ORF">K435DRAFT_864593</name>
</gene>
<name>A0A4S8LLN3_DENBC</name>
<proteinExistence type="predicted"/>
<protein>
    <submittedName>
        <fullName evidence="1">Uncharacterized protein</fullName>
    </submittedName>
</protein>
<evidence type="ECO:0000313" key="1">
    <source>
        <dbReference type="EMBL" id="THU90114.1"/>
    </source>
</evidence>
<organism evidence="1 2">
    <name type="scientific">Dendrothele bispora (strain CBS 962.96)</name>
    <dbReference type="NCBI Taxonomy" id="1314807"/>
    <lineage>
        <taxon>Eukaryota</taxon>
        <taxon>Fungi</taxon>
        <taxon>Dikarya</taxon>
        <taxon>Basidiomycota</taxon>
        <taxon>Agaricomycotina</taxon>
        <taxon>Agaricomycetes</taxon>
        <taxon>Agaricomycetidae</taxon>
        <taxon>Agaricales</taxon>
        <taxon>Agaricales incertae sedis</taxon>
        <taxon>Dendrothele</taxon>
    </lineage>
</organism>
<reference evidence="1 2" key="1">
    <citation type="journal article" date="2019" name="Nat. Ecol. Evol.">
        <title>Megaphylogeny resolves global patterns of mushroom evolution.</title>
        <authorList>
            <person name="Varga T."/>
            <person name="Krizsan K."/>
            <person name="Foldi C."/>
            <person name="Dima B."/>
            <person name="Sanchez-Garcia M."/>
            <person name="Sanchez-Ramirez S."/>
            <person name="Szollosi G.J."/>
            <person name="Szarkandi J.G."/>
            <person name="Papp V."/>
            <person name="Albert L."/>
            <person name="Andreopoulos W."/>
            <person name="Angelini C."/>
            <person name="Antonin V."/>
            <person name="Barry K.W."/>
            <person name="Bougher N.L."/>
            <person name="Buchanan P."/>
            <person name="Buyck B."/>
            <person name="Bense V."/>
            <person name="Catcheside P."/>
            <person name="Chovatia M."/>
            <person name="Cooper J."/>
            <person name="Damon W."/>
            <person name="Desjardin D."/>
            <person name="Finy P."/>
            <person name="Geml J."/>
            <person name="Haridas S."/>
            <person name="Hughes K."/>
            <person name="Justo A."/>
            <person name="Karasinski D."/>
            <person name="Kautmanova I."/>
            <person name="Kiss B."/>
            <person name="Kocsube S."/>
            <person name="Kotiranta H."/>
            <person name="LaButti K.M."/>
            <person name="Lechner B.E."/>
            <person name="Liimatainen K."/>
            <person name="Lipzen A."/>
            <person name="Lukacs Z."/>
            <person name="Mihaltcheva S."/>
            <person name="Morgado L.N."/>
            <person name="Niskanen T."/>
            <person name="Noordeloos M.E."/>
            <person name="Ohm R.A."/>
            <person name="Ortiz-Santana B."/>
            <person name="Ovrebo C."/>
            <person name="Racz N."/>
            <person name="Riley R."/>
            <person name="Savchenko A."/>
            <person name="Shiryaev A."/>
            <person name="Soop K."/>
            <person name="Spirin V."/>
            <person name="Szebenyi C."/>
            <person name="Tomsovsky M."/>
            <person name="Tulloss R.E."/>
            <person name="Uehling J."/>
            <person name="Grigoriev I.V."/>
            <person name="Vagvolgyi C."/>
            <person name="Papp T."/>
            <person name="Martin F.M."/>
            <person name="Miettinen O."/>
            <person name="Hibbett D.S."/>
            <person name="Nagy L.G."/>
        </authorList>
    </citation>
    <scope>NUCLEOTIDE SEQUENCE [LARGE SCALE GENOMIC DNA]</scope>
    <source>
        <strain evidence="1 2">CBS 962.96</strain>
    </source>
</reference>
<dbReference type="EMBL" id="ML179345">
    <property type="protein sequence ID" value="THU90114.1"/>
    <property type="molecule type" value="Genomic_DNA"/>
</dbReference>
<sequence>MPIESIIPVENPTTKQYIPLALTHIPTTTQTPSRSNISNSFPWSSLLDFLDLVDIMKIRQICRETKKATDAFISVTFTAEKLLSYYFRTNEIEPLQYMRASIHMYITGPNVLSLLQRQCFHPNAPLQLYVTVSAASCLLSFFRSTDWTCVTASWTHCSGKYHQVLHPFILGNAHNDILRTHYPGSNVEAIFYFVRDHRTIYVNVCTGSPIKAILNQVSTAHTTLLSPHALYCLFPRLLLREKINLCFKNSFTSMLWAEIALRLYTHHFNDTVTSLTRNQLFTAELRPVTRYIGDLSSCVMVMTNRLENTRSVIVEPDALVRCHSFNIYYTFHNGEEVVALRYNSSCTYSGDLYTTSCHDNDVPNSTALGWSPSSIVKHLTFDERNLRPTQDQISNLLSGAIASYYWHPTVTERPSNPMIAVMFRYLWVIQSKWWRNEILKIDLRFQQSQGVLYAHLTITVPRPGRDGIAPPYLGDNLDEKLTQMNVDVIYNYDPALRPLH</sequence>
<accession>A0A4S8LLN3</accession>
<evidence type="ECO:0000313" key="2">
    <source>
        <dbReference type="Proteomes" id="UP000297245"/>
    </source>
</evidence>
<dbReference type="Proteomes" id="UP000297245">
    <property type="component" value="Unassembled WGS sequence"/>
</dbReference>
<keyword evidence="2" id="KW-1185">Reference proteome</keyword>